<comment type="cofactor">
    <cofactor evidence="1">
        <name>heme</name>
        <dbReference type="ChEBI" id="CHEBI:30413"/>
    </cofactor>
</comment>
<evidence type="ECO:0000313" key="8">
    <source>
        <dbReference type="EMBL" id="KAG9244241.1"/>
    </source>
</evidence>
<reference evidence="8" key="1">
    <citation type="journal article" date="2021" name="IMA Fungus">
        <title>Genomic characterization of three marine fungi, including Emericellopsis atlantica sp. nov. with signatures of a generalist lifestyle and marine biomass degradation.</title>
        <authorList>
            <person name="Hagestad O.C."/>
            <person name="Hou L."/>
            <person name="Andersen J.H."/>
            <person name="Hansen E.H."/>
            <person name="Altermark B."/>
            <person name="Li C."/>
            <person name="Kuhnert E."/>
            <person name="Cox R.J."/>
            <person name="Crous P.W."/>
            <person name="Spatafora J.W."/>
            <person name="Lail K."/>
            <person name="Amirebrahimi M."/>
            <person name="Lipzen A."/>
            <person name="Pangilinan J."/>
            <person name="Andreopoulos W."/>
            <person name="Hayes R.D."/>
            <person name="Ng V."/>
            <person name="Grigoriev I.V."/>
            <person name="Jackson S.A."/>
            <person name="Sutton T.D.S."/>
            <person name="Dobson A.D.W."/>
            <person name="Rama T."/>
        </authorList>
    </citation>
    <scope>NUCLEOTIDE SEQUENCE</scope>
    <source>
        <strain evidence="8">TRa3180A</strain>
    </source>
</reference>
<dbReference type="OrthoDB" id="1470350at2759"/>
<dbReference type="EMBL" id="MU253919">
    <property type="protein sequence ID" value="KAG9244241.1"/>
    <property type="molecule type" value="Genomic_DNA"/>
</dbReference>
<dbReference type="SUPFAM" id="SSF48264">
    <property type="entry name" value="Cytochrome P450"/>
    <property type="match status" value="1"/>
</dbReference>
<dbReference type="PANTHER" id="PTHR24287">
    <property type="entry name" value="P450, PUTATIVE (EUROFUNG)-RELATED"/>
    <property type="match status" value="1"/>
</dbReference>
<dbReference type="Gene3D" id="1.10.630.10">
    <property type="entry name" value="Cytochrome P450"/>
    <property type="match status" value="1"/>
</dbReference>
<evidence type="ECO:0000256" key="5">
    <source>
        <dbReference type="ARBA" id="ARBA00023002"/>
    </source>
</evidence>
<keyword evidence="3" id="KW-0349">Heme</keyword>
<evidence type="ECO:0000256" key="6">
    <source>
        <dbReference type="ARBA" id="ARBA00023004"/>
    </source>
</evidence>
<comment type="caution">
    <text evidence="8">The sequence shown here is derived from an EMBL/GenBank/DDBJ whole genome shotgun (WGS) entry which is preliminary data.</text>
</comment>
<keyword evidence="6" id="KW-0408">Iron</keyword>
<dbReference type="PANTHER" id="PTHR24287:SF1">
    <property type="entry name" value="P450, PUTATIVE (EUROFUNG)-RELATED"/>
    <property type="match status" value="1"/>
</dbReference>
<evidence type="ECO:0000313" key="9">
    <source>
        <dbReference type="Proteomes" id="UP000887226"/>
    </source>
</evidence>
<evidence type="ECO:0000256" key="1">
    <source>
        <dbReference type="ARBA" id="ARBA00001971"/>
    </source>
</evidence>
<gene>
    <name evidence="8" type="ORF">BJ878DRAFT_575877</name>
</gene>
<proteinExistence type="inferred from homology"/>
<dbReference type="GO" id="GO:0016705">
    <property type="term" value="F:oxidoreductase activity, acting on paired donors, with incorporation or reduction of molecular oxygen"/>
    <property type="evidence" value="ECO:0007669"/>
    <property type="project" value="InterPro"/>
</dbReference>
<accession>A0A9P7Z2T4</accession>
<keyword evidence="9" id="KW-1185">Reference proteome</keyword>
<dbReference type="InterPro" id="IPR047146">
    <property type="entry name" value="Cyt_P450_E_CYP52_fungi"/>
</dbReference>
<evidence type="ECO:0000256" key="2">
    <source>
        <dbReference type="ARBA" id="ARBA00010617"/>
    </source>
</evidence>
<keyword evidence="4" id="KW-0479">Metal-binding</keyword>
<dbReference type="GO" id="GO:0020037">
    <property type="term" value="F:heme binding"/>
    <property type="evidence" value="ECO:0007669"/>
    <property type="project" value="InterPro"/>
</dbReference>
<name>A0A9P7Z2T4_9HELO</name>
<evidence type="ECO:0000256" key="3">
    <source>
        <dbReference type="ARBA" id="ARBA00022617"/>
    </source>
</evidence>
<evidence type="ECO:0000256" key="4">
    <source>
        <dbReference type="ARBA" id="ARBA00022723"/>
    </source>
</evidence>
<evidence type="ECO:0000256" key="7">
    <source>
        <dbReference type="ARBA" id="ARBA00023033"/>
    </source>
</evidence>
<sequence>MGCGTFRSYGLGEPSDLMTADPQNIQAILANKYNDFGFGTERVDIVELSLAASTRTAEDEKFATAMGFAQDYVTWRIHLGNSGGSSGPSNSMKCPVIDKFILLDALVAETRDSVKLCDQILHILLAGRDTASSMLSGIILLLSRHPEEYQKFRGAIVNAFGTETKPTQELTFSSLKSCKELTHVFHEVLMLYPLVSLNARPVVRDTYLPMGAGANPK</sequence>
<organism evidence="8 9">
    <name type="scientific">Calycina marina</name>
    <dbReference type="NCBI Taxonomy" id="1763456"/>
    <lineage>
        <taxon>Eukaryota</taxon>
        <taxon>Fungi</taxon>
        <taxon>Dikarya</taxon>
        <taxon>Ascomycota</taxon>
        <taxon>Pezizomycotina</taxon>
        <taxon>Leotiomycetes</taxon>
        <taxon>Helotiales</taxon>
        <taxon>Pezizellaceae</taxon>
        <taxon>Calycina</taxon>
    </lineage>
</organism>
<dbReference type="GO" id="GO:0004497">
    <property type="term" value="F:monooxygenase activity"/>
    <property type="evidence" value="ECO:0007669"/>
    <property type="project" value="UniProtKB-KW"/>
</dbReference>
<dbReference type="GO" id="GO:0005506">
    <property type="term" value="F:iron ion binding"/>
    <property type="evidence" value="ECO:0007669"/>
    <property type="project" value="InterPro"/>
</dbReference>
<dbReference type="InterPro" id="IPR001128">
    <property type="entry name" value="Cyt_P450"/>
</dbReference>
<keyword evidence="5" id="KW-0560">Oxidoreductase</keyword>
<dbReference type="AlphaFoldDB" id="A0A9P7Z2T4"/>
<dbReference type="Pfam" id="PF00067">
    <property type="entry name" value="p450"/>
    <property type="match status" value="1"/>
</dbReference>
<dbReference type="InterPro" id="IPR036396">
    <property type="entry name" value="Cyt_P450_sf"/>
</dbReference>
<dbReference type="Proteomes" id="UP000887226">
    <property type="component" value="Unassembled WGS sequence"/>
</dbReference>
<comment type="similarity">
    <text evidence="2">Belongs to the cytochrome P450 family.</text>
</comment>
<protein>
    <submittedName>
        <fullName evidence="8">Cytochrome P450</fullName>
    </submittedName>
</protein>
<keyword evidence="7" id="KW-0503">Monooxygenase</keyword>